<comment type="similarity">
    <text evidence="9">Belongs to the peptidase C54 family.</text>
</comment>
<dbReference type="NCBIfam" id="TIGR00233">
    <property type="entry name" value="trpS"/>
    <property type="match status" value="1"/>
</dbReference>
<keyword evidence="12" id="KW-1185">Reference proteome</keyword>
<dbReference type="Gene3D" id="3.40.50.620">
    <property type="entry name" value="HUPs"/>
    <property type="match status" value="1"/>
</dbReference>
<dbReference type="SUPFAM" id="SSF54001">
    <property type="entry name" value="Cysteine proteinases"/>
    <property type="match status" value="1"/>
</dbReference>
<evidence type="ECO:0000256" key="6">
    <source>
        <dbReference type="ARBA" id="ARBA00022917"/>
    </source>
</evidence>
<feature type="domain" description="Peptidase C54 catalytic" evidence="10">
    <location>
        <begin position="390"/>
        <end position="438"/>
    </location>
</feature>
<dbReference type="OrthoDB" id="10261385at2759"/>
<dbReference type="PROSITE" id="PS00178">
    <property type="entry name" value="AA_TRNA_LIGASE_I"/>
    <property type="match status" value="1"/>
</dbReference>
<dbReference type="Proteomes" id="UP000240830">
    <property type="component" value="Unassembled WGS sequence"/>
</dbReference>
<keyword evidence="9" id="KW-0378">Hydrolase</keyword>
<keyword evidence="9" id="KW-0539">Nucleus</keyword>
<comment type="subcellular location">
    <subcellularLocation>
        <location evidence="9">Nucleus</location>
    </subcellularLocation>
    <subcellularLocation>
        <location evidence="9">Cytoplasm</location>
    </subcellularLocation>
</comment>
<organism evidence="11 12">
    <name type="scientific">Paramicrosporidium saccamoebae</name>
    <dbReference type="NCBI Taxonomy" id="1246581"/>
    <lineage>
        <taxon>Eukaryota</taxon>
        <taxon>Fungi</taxon>
        <taxon>Fungi incertae sedis</taxon>
        <taxon>Cryptomycota</taxon>
        <taxon>Cryptomycota incertae sedis</taxon>
        <taxon>Paramicrosporidium</taxon>
    </lineage>
</organism>
<protein>
    <recommendedName>
        <fullName evidence="9">Cysteine protease</fullName>
        <ecNumber evidence="9">3.4.22.-</ecNumber>
    </recommendedName>
</protein>
<comment type="caution">
    <text evidence="11">The sequence shown here is derived from an EMBL/GenBank/DDBJ whole genome shotgun (WGS) entry which is preliminary data.</text>
</comment>
<dbReference type="Pfam" id="PF00579">
    <property type="entry name" value="tRNA-synt_1b"/>
    <property type="match status" value="1"/>
</dbReference>
<evidence type="ECO:0000256" key="9">
    <source>
        <dbReference type="RuleBase" id="RU363115"/>
    </source>
</evidence>
<evidence type="ECO:0000256" key="7">
    <source>
        <dbReference type="ARBA" id="ARBA00023146"/>
    </source>
</evidence>
<evidence type="ECO:0000256" key="4">
    <source>
        <dbReference type="ARBA" id="ARBA00022741"/>
    </source>
</evidence>
<dbReference type="GO" id="GO:0005634">
    <property type="term" value="C:nucleus"/>
    <property type="evidence" value="ECO:0007669"/>
    <property type="project" value="UniProtKB-SubCell"/>
</dbReference>
<name>A0A2H9TFV7_9FUNG</name>
<proteinExistence type="inferred from homology"/>
<dbReference type="PANTHER" id="PTHR10055:SF1">
    <property type="entry name" value="TRYPTOPHAN--TRNA LIGASE, CYTOPLASMIC"/>
    <property type="match status" value="1"/>
</dbReference>
<evidence type="ECO:0000259" key="10">
    <source>
        <dbReference type="Pfam" id="PF03416"/>
    </source>
</evidence>
<gene>
    <name evidence="11" type="ORF">PSACC_03529</name>
</gene>
<keyword evidence="7 8" id="KW-0030">Aminoacyl-tRNA synthetase</keyword>
<comment type="function">
    <text evidence="9">Required for selective autophagic degradation of the nucleus (nucleophagy) as well as for mitophagy which contributes to regulate mitochondrial quantity and quality by eliminating the mitochondria to a basal level to fulfill cellular energy requirements and preventing excess ROS production.</text>
</comment>
<dbReference type="PRINTS" id="PR01039">
    <property type="entry name" value="TRNASYNTHTRP"/>
</dbReference>
<keyword evidence="9" id="KW-0645">Protease</keyword>
<evidence type="ECO:0000256" key="3">
    <source>
        <dbReference type="ARBA" id="ARBA00022598"/>
    </source>
</evidence>
<evidence type="ECO:0000256" key="1">
    <source>
        <dbReference type="ARBA" id="ARBA00005594"/>
    </source>
</evidence>
<evidence type="ECO:0000313" key="11">
    <source>
        <dbReference type="EMBL" id="PJF16657.1"/>
    </source>
</evidence>
<dbReference type="InterPro" id="IPR002305">
    <property type="entry name" value="aa-tRNA-synth_Ic"/>
</dbReference>
<dbReference type="InterPro" id="IPR002306">
    <property type="entry name" value="Trp-tRNA-ligase"/>
</dbReference>
<dbReference type="FunFam" id="1.10.240.10:FF:000003">
    <property type="entry name" value="Tryptophan--tRNA ligase, cytoplasmic"/>
    <property type="match status" value="1"/>
</dbReference>
<dbReference type="Pfam" id="PF03416">
    <property type="entry name" value="Peptidase_C54"/>
    <property type="match status" value="1"/>
</dbReference>
<dbReference type="GO" id="GO:0008234">
    <property type="term" value="F:cysteine-type peptidase activity"/>
    <property type="evidence" value="ECO:0007669"/>
    <property type="project" value="InterPro"/>
</dbReference>
<dbReference type="GO" id="GO:0005737">
    <property type="term" value="C:cytoplasm"/>
    <property type="evidence" value="ECO:0007669"/>
    <property type="project" value="UniProtKB-SubCell"/>
</dbReference>
<dbReference type="FunFam" id="3.40.50.620:FF:000033">
    <property type="entry name" value="tryptophan--tRNA ligase, cytoplasmic"/>
    <property type="match status" value="1"/>
</dbReference>
<dbReference type="InterPro" id="IPR038765">
    <property type="entry name" value="Papain-like_cys_pep_sf"/>
</dbReference>
<dbReference type="Gene3D" id="1.10.240.10">
    <property type="entry name" value="Tyrosyl-Transfer RNA Synthetase"/>
    <property type="match status" value="1"/>
</dbReference>
<dbReference type="GO" id="GO:0006436">
    <property type="term" value="P:tryptophanyl-tRNA aminoacylation"/>
    <property type="evidence" value="ECO:0007669"/>
    <property type="project" value="InterPro"/>
</dbReference>
<evidence type="ECO:0000313" key="12">
    <source>
        <dbReference type="Proteomes" id="UP000240830"/>
    </source>
</evidence>
<keyword evidence="2 9" id="KW-0963">Cytoplasm</keyword>
<reference evidence="11 12" key="1">
    <citation type="submission" date="2016-10" db="EMBL/GenBank/DDBJ databases">
        <title>The genome of Paramicrosporidium saccamoebae is the missing link in understanding Cryptomycota and Microsporidia evolution.</title>
        <authorList>
            <person name="Quandt C.A."/>
            <person name="Beaudet D."/>
            <person name="Corsaro D."/>
            <person name="Michel R."/>
            <person name="Corradi N."/>
            <person name="James T."/>
        </authorList>
    </citation>
    <scope>NUCLEOTIDE SEQUENCE [LARGE SCALE GENOMIC DNA]</scope>
    <source>
        <strain evidence="11 12">KSL3</strain>
    </source>
</reference>
<dbReference type="AlphaFoldDB" id="A0A2H9TFV7"/>
<sequence>MNLGASSTEQKITPWDVRGQVIDGVEVGIDYGKLMKQFGCQPISEALVARLEKQTGVPVHPLLRRGAFYCHRDLEKILDLHAAGKEFYLYTGRGPSSDSMHLGHMIPFLFCKYLQDAFNCFLVIQMTDDEKFLFKEALTLEQCKGYAFDNSKDIIAVGFNPQKTFIFPDTMYMGQMFETVLRIQKMINFNQASSVFGFTESDSIGKIAYPASQIAPCFSQIFPHLFGGKKDVPCLIPYAIDQDPYFRLCRDIAPRLKLIKPASMCSVFFPALQGFHTKMSASDVNSAIFMTDTPKQIETKLNKYAFSGGQATLEEQREKGADLTVDVAYQYLRFFLDDDQELERIGEDYKAGRMLTGEVKKRCAEVLKTFISGFQERRAAVTDETVHHIAAAFFWITYRYDFDMIPGTAFTADAGWGCMIRCGQMLAATAVLATIFGDGRHYTVS</sequence>
<keyword evidence="5 8" id="KW-0067">ATP-binding</keyword>
<dbReference type="EMBL" id="MTSL01000211">
    <property type="protein sequence ID" value="PJF16657.1"/>
    <property type="molecule type" value="Genomic_DNA"/>
</dbReference>
<dbReference type="InterPro" id="IPR046792">
    <property type="entry name" value="Peptidase_C54_cat"/>
</dbReference>
<keyword evidence="6 8" id="KW-0648">Protein biosynthesis</keyword>
<dbReference type="EC" id="3.4.22.-" evidence="9"/>
<keyword evidence="4 8" id="KW-0547">Nucleotide-binding</keyword>
<dbReference type="CDD" id="cd00806">
    <property type="entry name" value="TrpRS_core"/>
    <property type="match status" value="1"/>
</dbReference>
<evidence type="ECO:0000256" key="2">
    <source>
        <dbReference type="ARBA" id="ARBA00022490"/>
    </source>
</evidence>
<keyword evidence="3 8" id="KW-0436">Ligase</keyword>
<dbReference type="GO" id="GO:0004830">
    <property type="term" value="F:tryptophan-tRNA ligase activity"/>
    <property type="evidence" value="ECO:0007669"/>
    <property type="project" value="InterPro"/>
</dbReference>
<dbReference type="InterPro" id="IPR001412">
    <property type="entry name" value="aa-tRNA-synth_I_CS"/>
</dbReference>
<dbReference type="SUPFAM" id="SSF52374">
    <property type="entry name" value="Nucleotidylyl transferase"/>
    <property type="match status" value="1"/>
</dbReference>
<comment type="similarity">
    <text evidence="1 8">Belongs to the class-I aminoacyl-tRNA synthetase family.</text>
</comment>
<evidence type="ECO:0000256" key="8">
    <source>
        <dbReference type="RuleBase" id="RU363036"/>
    </source>
</evidence>
<accession>A0A2H9TFV7</accession>
<dbReference type="InterPro" id="IPR014729">
    <property type="entry name" value="Rossmann-like_a/b/a_fold"/>
</dbReference>
<dbReference type="GO" id="GO:0006508">
    <property type="term" value="P:proteolysis"/>
    <property type="evidence" value="ECO:0007669"/>
    <property type="project" value="UniProtKB-KW"/>
</dbReference>
<dbReference type="GO" id="GO:0019786">
    <property type="term" value="F:protein-phosphatidylethanolamide deconjugating activity"/>
    <property type="evidence" value="ECO:0007669"/>
    <property type="project" value="InterPro"/>
</dbReference>
<dbReference type="PANTHER" id="PTHR10055">
    <property type="entry name" value="TRYPTOPHANYL-TRNA SYNTHETASE"/>
    <property type="match status" value="1"/>
</dbReference>
<dbReference type="GO" id="GO:0005524">
    <property type="term" value="F:ATP binding"/>
    <property type="evidence" value="ECO:0007669"/>
    <property type="project" value="UniProtKB-KW"/>
</dbReference>
<evidence type="ECO:0000256" key="5">
    <source>
        <dbReference type="ARBA" id="ARBA00022840"/>
    </source>
</evidence>
<dbReference type="STRING" id="1246581.A0A2H9TFV7"/>